<dbReference type="FunFam" id="1.10.10.820:FF:000001">
    <property type="entry name" value="Myosin heavy chain"/>
    <property type="match status" value="1"/>
</dbReference>
<evidence type="ECO:0000256" key="5">
    <source>
        <dbReference type="ARBA" id="ARBA00022840"/>
    </source>
</evidence>
<dbReference type="InterPro" id="IPR019749">
    <property type="entry name" value="Band_41_domain"/>
</dbReference>
<evidence type="ECO:0000259" key="16">
    <source>
        <dbReference type="PROSITE" id="PS51016"/>
    </source>
</evidence>
<keyword evidence="4 9" id="KW-0547">Nucleotide-binding</keyword>
<dbReference type="SUPFAM" id="SSF56672">
    <property type="entry name" value="DNA/RNA polymerases"/>
    <property type="match status" value="1"/>
</dbReference>
<dbReference type="GO" id="GO:0051489">
    <property type="term" value="P:regulation of filopodium assembly"/>
    <property type="evidence" value="ECO:0007669"/>
    <property type="project" value="TreeGrafter"/>
</dbReference>
<dbReference type="GO" id="GO:0060002">
    <property type="term" value="F:plus-end directed microfilament motor activity"/>
    <property type="evidence" value="ECO:0007669"/>
    <property type="project" value="TreeGrafter"/>
</dbReference>
<proteinExistence type="inferred from homology"/>
<dbReference type="InterPro" id="IPR031971">
    <property type="entry name" value="MYO10_CC"/>
</dbReference>
<dbReference type="GO" id="GO:0030175">
    <property type="term" value="C:filopodium"/>
    <property type="evidence" value="ECO:0007669"/>
    <property type="project" value="TreeGrafter"/>
</dbReference>
<dbReference type="PROSITE" id="PS50096">
    <property type="entry name" value="IQ"/>
    <property type="match status" value="2"/>
</dbReference>
<feature type="domain" description="FERM" evidence="13">
    <location>
        <begin position="2382"/>
        <end position="2722"/>
    </location>
</feature>
<dbReference type="InterPro" id="IPR000857">
    <property type="entry name" value="MyTH4_dom"/>
</dbReference>
<evidence type="ECO:0000313" key="18">
    <source>
        <dbReference type="EMBL" id="KAK3513698.1"/>
    </source>
</evidence>
<dbReference type="InterPro" id="IPR000299">
    <property type="entry name" value="FERM_domain"/>
</dbReference>
<dbReference type="EMBL" id="JAUCMX010000022">
    <property type="protein sequence ID" value="KAK3513698.1"/>
    <property type="molecule type" value="Genomic_DNA"/>
</dbReference>
<gene>
    <name evidence="18" type="ORF">QTP70_028909</name>
</gene>
<dbReference type="PROSITE" id="PS51016">
    <property type="entry name" value="MYTH4"/>
    <property type="match status" value="1"/>
</dbReference>
<evidence type="ECO:0008006" key="20">
    <source>
        <dbReference type="Google" id="ProtNLM"/>
    </source>
</evidence>
<dbReference type="Pfam" id="PF18597">
    <property type="entry name" value="SH3_19"/>
    <property type="match status" value="1"/>
</dbReference>
<dbReference type="CDD" id="cd01650">
    <property type="entry name" value="RT_nLTR_like"/>
    <property type="match status" value="1"/>
</dbReference>
<feature type="domain" description="PH" evidence="12">
    <location>
        <begin position="2074"/>
        <end position="2178"/>
    </location>
</feature>
<comment type="subcellular location">
    <subcellularLocation>
        <location evidence="1">Cytoplasm</location>
    </subcellularLocation>
</comment>
<feature type="region of interest" description="Actin-binding" evidence="9">
    <location>
        <begin position="1255"/>
        <end position="1277"/>
    </location>
</feature>
<keyword evidence="8 9" id="KW-0009">Actin-binding</keyword>
<dbReference type="GO" id="GO:0030705">
    <property type="term" value="P:cytoskeleton-dependent intracellular transport"/>
    <property type="evidence" value="ECO:0007669"/>
    <property type="project" value="TreeGrafter"/>
</dbReference>
<dbReference type="PANTHER" id="PTHR46049:SF2">
    <property type="entry name" value="UNCONVENTIONAL MYOSIN-X"/>
    <property type="match status" value="1"/>
</dbReference>
<dbReference type="CDD" id="cd13297">
    <property type="entry name" value="PH3_MyoX-like"/>
    <property type="match status" value="1"/>
</dbReference>
<dbReference type="InterPro" id="IPR001609">
    <property type="entry name" value="Myosin_head_motor_dom-like"/>
</dbReference>
<dbReference type="CDD" id="cd14473">
    <property type="entry name" value="FERM_B-lobe"/>
    <property type="match status" value="1"/>
</dbReference>
<dbReference type="GO" id="GO:0007165">
    <property type="term" value="P:signal transduction"/>
    <property type="evidence" value="ECO:0007669"/>
    <property type="project" value="InterPro"/>
</dbReference>
<dbReference type="PROSITE" id="PS51456">
    <property type="entry name" value="MYOSIN_MOTOR"/>
    <property type="match status" value="1"/>
</dbReference>
<dbReference type="Gene3D" id="1.25.40.530">
    <property type="entry name" value="MyTH4 domain"/>
    <property type="match status" value="1"/>
</dbReference>
<dbReference type="FunFam" id="1.25.40.530:FF:000001">
    <property type="entry name" value="Pleckstrin homology domain-containing family H member 2"/>
    <property type="match status" value="1"/>
</dbReference>
<dbReference type="GO" id="GO:0016459">
    <property type="term" value="C:myosin complex"/>
    <property type="evidence" value="ECO:0007669"/>
    <property type="project" value="UniProtKB-KW"/>
</dbReference>
<sequence length="2739" mass="313337">HYFKVLFGARVWLWEEDQYWASTVDSCSGGIVVFRTDYGQHKGAHQYTGYQDTLGRRSMIDLVIVSSDLRPHVLDTRVKRGAELSTDHHLVMSWIRLRRRMPDRLGRPKRTVMVCWKRLADPSVRGVVNSHLRESFNQIPREVGDIEFEWTMFSSSIVDAAIRSCGRKVSGAGRGGNPRTQWWTLEVRDAVKLKKESYRAWLAWGTPEAAEAYQQAKRTTAVVVSEAKSRVWEEFSEAIEKDYRTASGKFWQTVRRLRRGKQLSANTVYGGGGELLVSTGDIVGRWKEYFEDLLNPTDTPSVEEPEAEDSEVDSFITQAEVTEVVQQLLGGKTLGMDEIRLEYLKSLDVVGLSWLTRFCNIAWRSGTVPLDWATGVVGPLFKKGDRREEQCGFRPSHGTLDQLYTLHRVLKGSWEFAQPVHICFVDLEKAFDRVPRGILWEVLWEYGVHGPLLRAVRSLYNRSRSLVRIASCKSDLFPVHVGLQQGCPLSPVLFIVFMDRISRRSQGLEGVRFGDHRISSLIFADDVVLLAPSSLDLQHALGRFAAECEAAGMRVSTSKSEAMVLNWKKVACTLQVGGEVLPQVEEFKYLGVLFTSEGRMDREIDRRIGAAAAVMRSMYRSVVVKNQLSRKAKLSIYQSIYVPTLTYGHELWVMTERVYTYKQNALSRQRVYEMHSSSVCGVEDMASLQDLHEGAILHNLHLRYTQRSIYTYIGSILAAVNPYQQLPGLYDVSAVERHSRHHLGEIPPHIYAIANECYRSLWKRNNNQCVLISGESGAGKTESTKVILRFLSLMSQQSLELSARHTTSHVEEALLESSPIMEAFGNAKTVYNNNSSRFGKFIQLHFSQRGNIQGGKIVDCILYYAKYDPPERSILPLLPLMLCNRVVRQNPGERNYHIFYALLAGTSAEQREEFSLLPAESFHYLNQSGCVRDHTISDTHTFQEVLNALRTMHFGEESICEVLRLLAGILHLGNIEFATAGGAQVASKAALSSAAELLGLDCTQFAEVLTHRSMILRGEEISTPLTVEQAVDSRDSMAMALYSQCFTWIIHKLNKRIHGNDDFKSIGILDIFGFENFEVNRFEQFNINYANEKLQEYFNKHIFSLEQLEYNREGLIWDDVNWMDNGECLDLIEKKLGLLALMNEESHFPKATDATLLEKLHSQHSKNPFYIKPRVAVHYFGVKHYAGEVVYDVRGILEKNRDTFRDDILNLLRDSSLDFVYDLFERMSSRCGQDMMKSSSQHRRPTVSSQFKNSLHSLMSTLTTSNPFFVRCIKPNNNKMPDQFDHSVVLNQLRYSGMLETVRIRRAGFPVRRTFQDFCSRYYVLMRDVARCGDPKEACLQLLRLYDSSSAEWQLGKTRVFLKESLELRLEKKREEEVLQAAAIIQAYLLGYRARRQYKRLLQSVLVIQKNWRALFWRRRFLMLRWASITLQKRVRGQRARQLYTQLLEERKRKMEEERRQREEEEERERERQRLEMEQKAREAEEALRVEEALRIEREREILRKPPESSCVLAESKPSEETLEDEVFVEEARPNDASQVEEILRLEREIEGLRRLKETREQTLTAHSLARLQHLRDQELLRLEEEACKAAQQFLSSLNFHEIDECVRNIESTLVLQDCSENSEQERRRGGDEEEVDEGLGGDEEGFKDSPNPSEHGHSDGQRTSGIRTSDDSSEEDPYANDRVAPPPAPLTNVPSAYHGLACIRDTTYCGAQQEEDLIPPDEDSDYDADDYDEGGIVLPPSMSLSVLQTGSWSRDQRSSMATSTSASSGAYRFSSEGAQSSVQTMLSPVQDFVLFDDSEDDFDRLDTDDESSYRRDSVYSCVTLPYFHSFLYIKGGLLNSWKRRWCVLKDETFLWFRSRQEALKQGWLLKKGGGLSTLSRRNWKRRWFVLRQSKLIYYDNDAEERMKGMLDMHEASSKAETDAAAGEAVLMTQHPNPQANSGEVIDNTGKENGIDIVMPERTYHLIADNAEDASHWFSVLSQVHTSTEQEIREMHDEQANPQNAVGTLDVGMIDSVCASDNPERSTFSSQPNSFVIITAHRVLHCNAETPEEMHHWIALLQRSKGDTRVQGQEFIIRGWLHKEMKGSSRTNVRLKKRWFLLTHNSLDYYKSSERNALKLGSLLLNSLCSVLPPDERVYKETGYWGVTVFGRKHSYRLYSKLQSEVCRWANAVQNVIDNKPPMDTPTQQLIQDIKENCLNFEVVDQIYKRNPILRYTHHPLHTPLLPLPYGDVHHSSERGRSYSTLQAEALKLFCTLQQLEGVADPVLIIQGLLQTGHDLRPLRDELYCQLIKQTTRSPAPGGPAHISGWRVIACMCCTFSPISRSILKYLKFHIKRTRELFPGTEMEQYAAFSQEALRHVRGRECVPSHEELRAILSRQEMTTTVYCHGGGSCKIAINSHTTAGEVVDKLLKGLAMEDSRNMFALFEHNGSTDKAIESRTIVADVLAKFEKLAGGEDNQSGGWRFYFKLFCFTDTENIAMDSVEFAFMFEQAHEAVISGQYPAPEETLQFLAALRLQHLFGDYTTQNALPDLEQVFPMARLRARIQRFTSSSSGTEKKRGSFLEGTLRRSFRGSLGRKQGENSAALEAWFQDEKAELRSCLVEKWRKLQGMSRDNAMIKYMNLVREWQGYGSTLFNVECVDGVYPAELWLGVSRTGVCVYKQGEAWPLEVFSYEAILSFGAPQSNIYKISVEGRDLFFQTTQVMDIAKLMKAYISMIVQKRFSTCPSISSHGTQCSKW</sequence>
<dbReference type="GO" id="GO:0008360">
    <property type="term" value="P:regulation of cell shape"/>
    <property type="evidence" value="ECO:0007669"/>
    <property type="project" value="TreeGrafter"/>
</dbReference>
<evidence type="ECO:0000256" key="11">
    <source>
        <dbReference type="SAM" id="MobiDB-lite"/>
    </source>
</evidence>
<dbReference type="PANTHER" id="PTHR46049">
    <property type="entry name" value="AGAP003327-PA"/>
    <property type="match status" value="1"/>
</dbReference>
<feature type="domain" description="Myosin motor" evidence="17">
    <location>
        <begin position="680"/>
        <end position="1375"/>
    </location>
</feature>
<dbReference type="Gene3D" id="3.40.850.10">
    <property type="entry name" value="Kinesin motor domain"/>
    <property type="match status" value="1"/>
</dbReference>
<dbReference type="CDD" id="cd13202">
    <property type="entry name" value="FERM_C_MyoX"/>
    <property type="match status" value="1"/>
</dbReference>
<dbReference type="SUPFAM" id="SSF47031">
    <property type="entry name" value="Second domain of FERM"/>
    <property type="match status" value="1"/>
</dbReference>
<dbReference type="GO" id="GO:0048731">
    <property type="term" value="P:system development"/>
    <property type="evidence" value="ECO:0007669"/>
    <property type="project" value="UniProtKB-ARBA"/>
</dbReference>
<dbReference type="Pfam" id="PF00169">
    <property type="entry name" value="PH"/>
    <property type="match status" value="2"/>
</dbReference>
<dbReference type="Gene3D" id="1.20.80.10">
    <property type="match status" value="1"/>
</dbReference>
<dbReference type="Gene3D" id="1.20.5.190">
    <property type="match status" value="1"/>
</dbReference>
<dbReference type="InterPro" id="IPR001849">
    <property type="entry name" value="PH_domain"/>
</dbReference>
<feature type="region of interest" description="Disordered" evidence="11">
    <location>
        <begin position="1619"/>
        <end position="1693"/>
    </location>
</feature>
<feature type="compositionally biased region" description="Acidic residues" evidence="11">
    <location>
        <begin position="1632"/>
        <end position="1646"/>
    </location>
</feature>
<feature type="coiled-coil region" evidence="10">
    <location>
        <begin position="1441"/>
        <end position="1497"/>
    </location>
</feature>
<keyword evidence="7 9" id="KW-0505">Motor protein</keyword>
<dbReference type="GO" id="GO:0005737">
    <property type="term" value="C:cytoplasm"/>
    <property type="evidence" value="ECO:0007669"/>
    <property type="project" value="UniProtKB-SubCell"/>
</dbReference>
<comment type="similarity">
    <text evidence="2 9">Belongs to the TRAFAC class myosin-kinesin ATPase superfamily. Myosin family.</text>
</comment>
<dbReference type="SMART" id="SM00295">
    <property type="entry name" value="B41"/>
    <property type="match status" value="1"/>
</dbReference>
<evidence type="ECO:0000256" key="7">
    <source>
        <dbReference type="ARBA" id="ARBA00023175"/>
    </source>
</evidence>
<organism evidence="18 19">
    <name type="scientific">Hemibagrus guttatus</name>
    <dbReference type="NCBI Taxonomy" id="175788"/>
    <lineage>
        <taxon>Eukaryota</taxon>
        <taxon>Metazoa</taxon>
        <taxon>Chordata</taxon>
        <taxon>Craniata</taxon>
        <taxon>Vertebrata</taxon>
        <taxon>Euteleostomi</taxon>
        <taxon>Actinopterygii</taxon>
        <taxon>Neopterygii</taxon>
        <taxon>Teleostei</taxon>
        <taxon>Ostariophysi</taxon>
        <taxon>Siluriformes</taxon>
        <taxon>Bagridae</taxon>
        <taxon>Hemibagrus</taxon>
    </lineage>
</organism>
<dbReference type="CDD" id="cd23767">
    <property type="entry name" value="IQCD"/>
    <property type="match status" value="1"/>
</dbReference>
<dbReference type="Gene3D" id="6.20.240.20">
    <property type="match status" value="1"/>
</dbReference>
<evidence type="ECO:0000256" key="2">
    <source>
        <dbReference type="ARBA" id="ARBA00008314"/>
    </source>
</evidence>
<dbReference type="SMART" id="SM00015">
    <property type="entry name" value="IQ"/>
    <property type="match status" value="3"/>
</dbReference>
<dbReference type="SMART" id="SM00139">
    <property type="entry name" value="MyTH4"/>
    <property type="match status" value="1"/>
</dbReference>
<feature type="domain" description="Reverse transcriptase" evidence="15">
    <location>
        <begin position="361"/>
        <end position="594"/>
    </location>
</feature>
<feature type="domain" description="Ras-associating" evidence="14">
    <location>
        <begin position="2386"/>
        <end position="2431"/>
    </location>
</feature>
<dbReference type="Gene3D" id="1.20.120.720">
    <property type="entry name" value="Myosin VI head, motor domain, U50 subdomain"/>
    <property type="match status" value="1"/>
</dbReference>
<evidence type="ECO:0000256" key="6">
    <source>
        <dbReference type="ARBA" id="ARBA00023123"/>
    </source>
</evidence>
<dbReference type="Proteomes" id="UP001274896">
    <property type="component" value="Unassembled WGS sequence"/>
</dbReference>
<dbReference type="PRINTS" id="PR00193">
    <property type="entry name" value="MYOSINHEAVY"/>
</dbReference>
<keyword evidence="3" id="KW-0963">Cytoplasm</keyword>
<name>A0AAE0Q619_9TELE</name>
<dbReference type="GO" id="GO:0051015">
    <property type="term" value="F:actin filament binding"/>
    <property type="evidence" value="ECO:0007669"/>
    <property type="project" value="TreeGrafter"/>
</dbReference>
<comment type="caution">
    <text evidence="18">The sequence shown here is derived from an EMBL/GenBank/DDBJ whole genome shotgun (WGS) entry which is preliminary data.</text>
</comment>
<evidence type="ECO:0000259" key="14">
    <source>
        <dbReference type="PROSITE" id="PS50200"/>
    </source>
</evidence>
<feature type="binding site" evidence="9">
    <location>
        <begin position="774"/>
        <end position="781"/>
    </location>
    <ligand>
        <name>ATP</name>
        <dbReference type="ChEBI" id="CHEBI:30616"/>
    </ligand>
</feature>
<dbReference type="Pfam" id="PF00784">
    <property type="entry name" value="MyTH4"/>
    <property type="match status" value="1"/>
</dbReference>
<dbReference type="InterPro" id="IPR036961">
    <property type="entry name" value="Kinesin_motor_dom_sf"/>
</dbReference>
<dbReference type="CDD" id="cd17206">
    <property type="entry name" value="FERM_F1_Myosin-X"/>
    <property type="match status" value="1"/>
</dbReference>
<keyword evidence="6 9" id="KW-0518">Myosin</keyword>
<dbReference type="FunFam" id="3.40.850.10:FF:000008">
    <property type="entry name" value="Putative unconventional myosin-IXa"/>
    <property type="match status" value="1"/>
</dbReference>
<dbReference type="InterPro" id="IPR000048">
    <property type="entry name" value="IQ_motif_EF-hand-BS"/>
</dbReference>
<evidence type="ECO:0000313" key="19">
    <source>
        <dbReference type="Proteomes" id="UP001274896"/>
    </source>
</evidence>
<feature type="domain" description="PH" evidence="12">
    <location>
        <begin position="1862"/>
        <end position="1986"/>
    </location>
</feature>
<dbReference type="InterPro" id="IPR051724">
    <property type="entry name" value="Actin_motor_Myosin"/>
</dbReference>
<dbReference type="Pfam" id="PF00078">
    <property type="entry name" value="RVT_1"/>
    <property type="match status" value="1"/>
</dbReference>
<reference evidence="18" key="1">
    <citation type="submission" date="2023-06" db="EMBL/GenBank/DDBJ databases">
        <title>Male Hemibagrus guttatus genome.</title>
        <authorList>
            <person name="Bian C."/>
        </authorList>
    </citation>
    <scope>NUCLEOTIDE SEQUENCE</scope>
    <source>
        <strain evidence="18">Male_cb2023</strain>
        <tissue evidence="18">Muscle</tissue>
    </source>
</reference>
<dbReference type="InterPro" id="IPR000159">
    <property type="entry name" value="RA_dom"/>
</dbReference>
<keyword evidence="5 9" id="KW-0067">ATP-binding</keyword>
<evidence type="ECO:0000256" key="1">
    <source>
        <dbReference type="ARBA" id="ARBA00004496"/>
    </source>
</evidence>
<dbReference type="InterPro" id="IPR011993">
    <property type="entry name" value="PH-like_dom_sf"/>
</dbReference>
<dbReference type="Gene3D" id="2.30.29.30">
    <property type="entry name" value="Pleckstrin-homology domain (PH domain)/Phosphotyrosine-binding domain (PTB)"/>
    <property type="match status" value="4"/>
</dbReference>
<dbReference type="InterPro" id="IPR014352">
    <property type="entry name" value="FERM/acyl-CoA-bd_prot_sf"/>
</dbReference>
<dbReference type="GO" id="GO:0005524">
    <property type="term" value="F:ATP binding"/>
    <property type="evidence" value="ECO:0007669"/>
    <property type="project" value="UniProtKB-UniRule"/>
</dbReference>
<dbReference type="InterPro" id="IPR035963">
    <property type="entry name" value="FERM_2"/>
</dbReference>
<dbReference type="Pfam" id="PF00612">
    <property type="entry name" value="IQ"/>
    <property type="match status" value="1"/>
</dbReference>
<dbReference type="InterPro" id="IPR027417">
    <property type="entry name" value="P-loop_NTPase"/>
</dbReference>
<dbReference type="InterPro" id="IPR000477">
    <property type="entry name" value="RT_dom"/>
</dbReference>
<dbReference type="SUPFAM" id="SSF50729">
    <property type="entry name" value="PH domain-like"/>
    <property type="match status" value="4"/>
</dbReference>
<dbReference type="InterPro" id="IPR038185">
    <property type="entry name" value="MyTH4_dom_sf"/>
</dbReference>
<dbReference type="GO" id="GO:0005547">
    <property type="term" value="F:phosphatidylinositol-3,4,5-trisphosphate binding"/>
    <property type="evidence" value="ECO:0007669"/>
    <property type="project" value="TreeGrafter"/>
</dbReference>
<dbReference type="Pfam" id="PF00373">
    <property type="entry name" value="FERM_M"/>
    <property type="match status" value="1"/>
</dbReference>
<dbReference type="Gene3D" id="1.10.10.820">
    <property type="match status" value="1"/>
</dbReference>
<dbReference type="PROSITE" id="PS50057">
    <property type="entry name" value="FERM_3"/>
    <property type="match status" value="1"/>
</dbReference>
<evidence type="ECO:0000259" key="17">
    <source>
        <dbReference type="PROSITE" id="PS51456"/>
    </source>
</evidence>
<protein>
    <recommendedName>
        <fullName evidence="20">Myosin X</fullName>
    </recommendedName>
</protein>
<dbReference type="Pfam" id="PF16735">
    <property type="entry name" value="MYO10_CC"/>
    <property type="match status" value="1"/>
</dbReference>
<keyword evidence="19" id="KW-1185">Reference proteome</keyword>
<dbReference type="SMART" id="SM00233">
    <property type="entry name" value="PH"/>
    <property type="match status" value="2"/>
</dbReference>
<evidence type="ECO:0000256" key="10">
    <source>
        <dbReference type="SAM" id="Coils"/>
    </source>
</evidence>
<dbReference type="InterPro" id="IPR040640">
    <property type="entry name" value="MyoX_N_SH3"/>
</dbReference>
<evidence type="ECO:0000256" key="4">
    <source>
        <dbReference type="ARBA" id="ARBA00022741"/>
    </source>
</evidence>
<keyword evidence="10" id="KW-0175">Coiled coil</keyword>
<evidence type="ECO:0000256" key="9">
    <source>
        <dbReference type="PROSITE-ProRule" id="PRU00782"/>
    </source>
</evidence>
<feature type="domain" description="MyTH4" evidence="16">
    <location>
        <begin position="2216"/>
        <end position="2377"/>
    </location>
</feature>
<dbReference type="Pfam" id="PF00063">
    <property type="entry name" value="Myosin_head"/>
    <property type="match status" value="1"/>
</dbReference>
<evidence type="ECO:0000259" key="15">
    <source>
        <dbReference type="PROSITE" id="PS50878"/>
    </source>
</evidence>
<dbReference type="PROSITE" id="PS50003">
    <property type="entry name" value="PH_DOMAIN"/>
    <property type="match status" value="2"/>
</dbReference>
<dbReference type="PROSITE" id="PS50878">
    <property type="entry name" value="RT_POL"/>
    <property type="match status" value="1"/>
</dbReference>
<dbReference type="Gene3D" id="1.20.58.530">
    <property type="match status" value="1"/>
</dbReference>
<dbReference type="SMART" id="SM00242">
    <property type="entry name" value="MYSc"/>
    <property type="match status" value="1"/>
</dbReference>
<dbReference type="InterPro" id="IPR019748">
    <property type="entry name" value="FERM_central"/>
</dbReference>
<evidence type="ECO:0000259" key="13">
    <source>
        <dbReference type="PROSITE" id="PS50057"/>
    </source>
</evidence>
<dbReference type="SUPFAM" id="SSF52540">
    <property type="entry name" value="P-loop containing nucleoside triphosphate hydrolases"/>
    <property type="match status" value="1"/>
</dbReference>
<accession>A0AAE0Q619</accession>
<dbReference type="Pfam" id="PF21989">
    <property type="entry name" value="RA_2"/>
    <property type="match status" value="1"/>
</dbReference>
<dbReference type="InterPro" id="IPR041797">
    <property type="entry name" value="MyoX_FERM_C"/>
</dbReference>
<dbReference type="PROSITE" id="PS50200">
    <property type="entry name" value="RA"/>
    <property type="match status" value="1"/>
</dbReference>
<evidence type="ECO:0000256" key="3">
    <source>
        <dbReference type="ARBA" id="ARBA00022490"/>
    </source>
</evidence>
<dbReference type="Gene3D" id="1.20.5.170">
    <property type="match status" value="1"/>
</dbReference>
<dbReference type="CDD" id="cd13296">
    <property type="entry name" value="PH2_MyoX"/>
    <property type="match status" value="1"/>
</dbReference>
<dbReference type="InterPro" id="IPR043502">
    <property type="entry name" value="DNA/RNA_pol_sf"/>
</dbReference>
<feature type="non-terminal residue" evidence="18">
    <location>
        <position position="2739"/>
    </location>
</feature>
<evidence type="ECO:0000259" key="12">
    <source>
        <dbReference type="PROSITE" id="PS50003"/>
    </source>
</evidence>
<evidence type="ECO:0000256" key="8">
    <source>
        <dbReference type="ARBA" id="ARBA00023203"/>
    </source>
</evidence>
<dbReference type="Gene3D" id="3.10.20.90">
    <property type="entry name" value="Phosphatidylinositol 3-kinase Catalytic Subunit, Chain A, domain 1"/>
    <property type="match status" value="1"/>
</dbReference>